<feature type="transmembrane region" description="Helical" evidence="1">
    <location>
        <begin position="359"/>
        <end position="378"/>
    </location>
</feature>
<dbReference type="Proteomes" id="UP000743899">
    <property type="component" value="Unassembled WGS sequence"/>
</dbReference>
<dbReference type="EMBL" id="JAACYS010000044">
    <property type="protein sequence ID" value="NCU18035.1"/>
    <property type="molecule type" value="Genomic_DNA"/>
</dbReference>
<organism evidence="3 4">
    <name type="scientific">Pallidibacillus pasinlerensis</name>
    <dbReference type="NCBI Taxonomy" id="2703818"/>
    <lineage>
        <taxon>Bacteria</taxon>
        <taxon>Bacillati</taxon>
        <taxon>Bacillota</taxon>
        <taxon>Bacilli</taxon>
        <taxon>Bacillales</taxon>
        <taxon>Bacillaceae</taxon>
        <taxon>Pallidibacillus</taxon>
    </lineage>
</organism>
<dbReference type="PANTHER" id="PTHR34473:SF2">
    <property type="entry name" value="UPF0699 TRANSMEMBRANE PROTEIN YDBT"/>
    <property type="match status" value="1"/>
</dbReference>
<dbReference type="Pfam" id="PF03703">
    <property type="entry name" value="bPH_2"/>
    <property type="match status" value="3"/>
</dbReference>
<sequence>MSKEKRLHPFFIIYGIWKLIKENFIPIILLYIVNAGTESLLIRTLQILFLIYFLGRIIYLNLKWITLRYSVFDETIQIKTGVFKKTDKILPFDKIQNIHKQKSILHKMFGCTTLTLETGLAGGDSSVKFDALKMKDAEQLERLILTVKERQESSLEAENEDLVNVHNTKEYITKGTLLFKPEKKDLLKASFTSFSFLIIIPIIFGIYDNLDMFFNVDDITNDFLHFITQSWLITSILITILVIVSVTIGIARTFLKYGKYEIYSDKDSIYIRKGVLEEIHFSIDKNKVQAVQIEQSIIKRILRLAEVKLVTAGEAGDSEHNTNSLFPFMPIDLAFTIIEEMLPDYKINKNMHRLTKKALLLRMIRPSYIWLIVTIITLYFFKNLWYISIVFLAFIYLNRIIDYKNSFYLLNGEFIQLKSGSIWSIFIISKRSKVIEIELKQSKLQKLFGLSTFKISNRSKPLVTDSYFEDAPIEQATEFYHWYMKRSKEVQLEK</sequence>
<dbReference type="InterPro" id="IPR014529">
    <property type="entry name" value="UCP026631"/>
</dbReference>
<keyword evidence="1" id="KW-0812">Transmembrane</keyword>
<reference evidence="3 4" key="1">
    <citation type="submission" date="2020-01" db="EMBL/GenBank/DDBJ databases">
        <title>A novel Bacillus sp. from Pasinler.</title>
        <authorList>
            <person name="Adiguzel A."/>
            <person name="Ay H."/>
            <person name="Baltaci M.O."/>
        </authorList>
    </citation>
    <scope>NUCLEOTIDE SEQUENCE [LARGE SCALE GENOMIC DNA]</scope>
    <source>
        <strain evidence="3 4">P1</strain>
    </source>
</reference>
<evidence type="ECO:0000256" key="1">
    <source>
        <dbReference type="SAM" id="Phobius"/>
    </source>
</evidence>
<comment type="caution">
    <text evidence="3">The sequence shown here is derived from an EMBL/GenBank/DDBJ whole genome shotgun (WGS) entry which is preliminary data.</text>
</comment>
<feature type="transmembrane region" description="Helical" evidence="1">
    <location>
        <begin position="40"/>
        <end position="59"/>
    </location>
</feature>
<keyword evidence="4" id="KW-1185">Reference proteome</keyword>
<gene>
    <name evidence="3" type="ORF">GW534_09930</name>
</gene>
<feature type="transmembrane region" description="Helical" evidence="1">
    <location>
        <begin position="186"/>
        <end position="207"/>
    </location>
</feature>
<proteinExistence type="predicted"/>
<keyword evidence="1" id="KW-0472">Membrane</keyword>
<dbReference type="PANTHER" id="PTHR34473">
    <property type="entry name" value="UPF0699 TRANSMEMBRANE PROTEIN YDBS"/>
    <property type="match status" value="1"/>
</dbReference>
<evidence type="ECO:0000313" key="4">
    <source>
        <dbReference type="Proteomes" id="UP000743899"/>
    </source>
</evidence>
<evidence type="ECO:0000259" key="2">
    <source>
        <dbReference type="Pfam" id="PF03703"/>
    </source>
</evidence>
<protein>
    <submittedName>
        <fullName evidence="3">PH domain-containing protein</fullName>
    </submittedName>
</protein>
<keyword evidence="1" id="KW-1133">Transmembrane helix</keyword>
<feature type="domain" description="YdbS-like PH" evidence="2">
    <location>
        <begin position="64"/>
        <end position="144"/>
    </location>
</feature>
<evidence type="ECO:0000313" key="3">
    <source>
        <dbReference type="EMBL" id="NCU18035.1"/>
    </source>
</evidence>
<feature type="transmembrane region" description="Helical" evidence="1">
    <location>
        <begin position="384"/>
        <end position="401"/>
    </location>
</feature>
<dbReference type="PIRSF" id="PIRSF026631">
    <property type="entry name" value="UCP026631"/>
    <property type="match status" value="1"/>
</dbReference>
<feature type="domain" description="YdbS-like PH" evidence="2">
    <location>
        <begin position="265"/>
        <end position="337"/>
    </location>
</feature>
<feature type="transmembrane region" description="Helical" evidence="1">
    <location>
        <begin position="12"/>
        <end position="34"/>
    </location>
</feature>
<name>A0ABX0A3L7_9BACI</name>
<feature type="transmembrane region" description="Helical" evidence="1">
    <location>
        <begin position="227"/>
        <end position="251"/>
    </location>
</feature>
<feature type="domain" description="YdbS-like PH" evidence="2">
    <location>
        <begin position="403"/>
        <end position="483"/>
    </location>
</feature>
<accession>A0ABX0A3L7</accession>
<dbReference type="InterPro" id="IPR005182">
    <property type="entry name" value="YdbS-like_PH"/>
</dbReference>